<dbReference type="AlphaFoldDB" id="A0AA38FQX4"/>
<comment type="caution">
    <text evidence="1">The sequence shown here is derived from an EMBL/GenBank/DDBJ whole genome shotgun (WGS) entry which is preliminary data.</text>
</comment>
<accession>A0AA38FQX4</accession>
<evidence type="ECO:0000313" key="1">
    <source>
        <dbReference type="EMBL" id="KAH9307423.1"/>
    </source>
</evidence>
<organism evidence="1 2">
    <name type="scientific">Taxus chinensis</name>
    <name type="common">Chinese yew</name>
    <name type="synonym">Taxus wallichiana var. chinensis</name>
    <dbReference type="NCBI Taxonomy" id="29808"/>
    <lineage>
        <taxon>Eukaryota</taxon>
        <taxon>Viridiplantae</taxon>
        <taxon>Streptophyta</taxon>
        <taxon>Embryophyta</taxon>
        <taxon>Tracheophyta</taxon>
        <taxon>Spermatophyta</taxon>
        <taxon>Pinopsida</taxon>
        <taxon>Pinidae</taxon>
        <taxon>Conifers II</taxon>
        <taxon>Cupressales</taxon>
        <taxon>Taxaceae</taxon>
        <taxon>Taxus</taxon>
    </lineage>
</organism>
<keyword evidence="2" id="KW-1185">Reference proteome</keyword>
<name>A0AA38FQX4_TAXCH</name>
<reference evidence="1 2" key="1">
    <citation type="journal article" date="2021" name="Nat. Plants">
        <title>The Taxus genome provides insights into paclitaxel biosynthesis.</title>
        <authorList>
            <person name="Xiong X."/>
            <person name="Gou J."/>
            <person name="Liao Q."/>
            <person name="Li Y."/>
            <person name="Zhou Q."/>
            <person name="Bi G."/>
            <person name="Li C."/>
            <person name="Du R."/>
            <person name="Wang X."/>
            <person name="Sun T."/>
            <person name="Guo L."/>
            <person name="Liang H."/>
            <person name="Lu P."/>
            <person name="Wu Y."/>
            <person name="Zhang Z."/>
            <person name="Ro D.K."/>
            <person name="Shang Y."/>
            <person name="Huang S."/>
            <person name="Yan J."/>
        </authorList>
    </citation>
    <scope>NUCLEOTIDE SEQUENCE [LARGE SCALE GENOMIC DNA]</scope>
    <source>
        <strain evidence="1">Ta-2019</strain>
    </source>
</reference>
<sequence>MDSVVKIQTLDSVDIGESQMLLKRWAEIELEKKMGQQSWRFIVRTGDKELKNVENVLNMGASKLLSGDQSLLTDSRGEPFSLSTVAPNTLLLVMYDEEHENAWESPWRLLEEIVKHEHSLIHFQIIYVGKYFGQLSQSFADRIMGCASHESEARLLLYKIQQLTSASYPHLLVTEVVLDEEGHKHFSKWKNIRDPDEFFLSKSKLYADLHKLTQPSVEAESNVKLLRALFADDAESTSSSVFVRSYTENIGVDQLYGKTVLLLISVMDEHPFQSLTEIYSKVKSSSDDLEILSIPIPVEVRGRPLHRSKRQLENMELPESDLAGFESILRNVPWPVLRNPWLLKIAVYYFIEREWGVLNPGILVVVNPNGRICSKNALPLVETWGSKVLPFSEEKMKQLEEMKQVEQESVEELLSECILDGLLEK</sequence>
<dbReference type="Proteomes" id="UP000824469">
    <property type="component" value="Unassembled WGS sequence"/>
</dbReference>
<proteinExistence type="predicted"/>
<protein>
    <submittedName>
        <fullName evidence="1">Uncharacterized protein</fullName>
    </submittedName>
</protein>
<dbReference type="InterPro" id="IPR039299">
    <property type="entry name" value="SEOA"/>
</dbReference>
<dbReference type="PANTHER" id="PTHR33232:SF20">
    <property type="entry name" value="PROTEIN SIEVE ELEMENT OCCLUSION B-LIKE"/>
    <property type="match status" value="1"/>
</dbReference>
<gene>
    <name evidence="1" type="ORF">KI387_035334</name>
</gene>
<dbReference type="PANTHER" id="PTHR33232">
    <property type="entry name" value="PROTEIN SIEVE ELEMENT OCCLUSION B-LIKE"/>
    <property type="match status" value="1"/>
</dbReference>
<dbReference type="GO" id="GO:0010088">
    <property type="term" value="P:phloem development"/>
    <property type="evidence" value="ECO:0007669"/>
    <property type="project" value="InterPro"/>
</dbReference>
<evidence type="ECO:0000313" key="2">
    <source>
        <dbReference type="Proteomes" id="UP000824469"/>
    </source>
</evidence>
<dbReference type="EMBL" id="JAHRHJ020000007">
    <property type="protein sequence ID" value="KAH9307423.1"/>
    <property type="molecule type" value="Genomic_DNA"/>
</dbReference>